<organism evidence="2 3">
    <name type="scientific">Symbiodinium microadriaticum</name>
    <name type="common">Dinoflagellate</name>
    <name type="synonym">Zooxanthella microadriatica</name>
    <dbReference type="NCBI Taxonomy" id="2951"/>
    <lineage>
        <taxon>Eukaryota</taxon>
        <taxon>Sar</taxon>
        <taxon>Alveolata</taxon>
        <taxon>Dinophyceae</taxon>
        <taxon>Suessiales</taxon>
        <taxon>Symbiodiniaceae</taxon>
        <taxon>Symbiodinium</taxon>
    </lineage>
</organism>
<dbReference type="SUPFAM" id="SSF52540">
    <property type="entry name" value="P-loop containing nucleoside triphosphate hydrolases"/>
    <property type="match status" value="1"/>
</dbReference>
<evidence type="ECO:0000313" key="3">
    <source>
        <dbReference type="Proteomes" id="UP000186817"/>
    </source>
</evidence>
<dbReference type="OrthoDB" id="2110130at2759"/>
<sequence>MDPAQSTEADVLLLDEPTNHLDSQAVAWLVGYITKDLANSTSVAVSPERKDEVEGLATNPQLRQAPPPDNEAGHLELNSITGQTPESHSLGLTEVSSRRRQQLTEVSSATAEVVQVEEKKTSGGETAGSNRGFGTVFQTLIGSVPPEISLGGLKVLEKIYMVEGLTSVKKPVIELKNVSFRPSVDELGAAGEVDRHRLGEISLLNQFHLADYARCTPEEYIQVRYRNGKYGKQVEVRLDRQVKWEDLAEKQNTFESAAKLRQLGVERSDPVEGATPSFKSAPE</sequence>
<keyword evidence="2" id="KW-0648">Protein biosynthesis</keyword>
<feature type="region of interest" description="Disordered" evidence="1">
    <location>
        <begin position="44"/>
        <end position="76"/>
    </location>
</feature>
<comment type="caution">
    <text evidence="2">The sequence shown here is derived from an EMBL/GenBank/DDBJ whole genome shotgun (WGS) entry which is preliminary data.</text>
</comment>
<accession>A0A1Q9D0C4</accession>
<keyword evidence="3" id="KW-1185">Reference proteome</keyword>
<dbReference type="AlphaFoldDB" id="A0A1Q9D0C4"/>
<dbReference type="Gene3D" id="3.40.50.300">
    <property type="entry name" value="P-loop containing nucleotide triphosphate hydrolases"/>
    <property type="match status" value="1"/>
</dbReference>
<dbReference type="InterPro" id="IPR027417">
    <property type="entry name" value="P-loop_NTPase"/>
</dbReference>
<protein>
    <submittedName>
        <fullName evidence="2">Elongation factor 3</fullName>
    </submittedName>
</protein>
<evidence type="ECO:0000313" key="2">
    <source>
        <dbReference type="EMBL" id="OLP88612.1"/>
    </source>
</evidence>
<dbReference type="EMBL" id="LSRX01000804">
    <property type="protein sequence ID" value="OLP88612.1"/>
    <property type="molecule type" value="Genomic_DNA"/>
</dbReference>
<dbReference type="Proteomes" id="UP000186817">
    <property type="component" value="Unassembled WGS sequence"/>
</dbReference>
<name>A0A1Q9D0C4_SYMMI</name>
<gene>
    <name evidence="2" type="primary">TEF3</name>
    <name evidence="2" type="ORF">AK812_SmicGene30026</name>
</gene>
<dbReference type="GO" id="GO:0003746">
    <property type="term" value="F:translation elongation factor activity"/>
    <property type="evidence" value="ECO:0007669"/>
    <property type="project" value="UniProtKB-KW"/>
</dbReference>
<reference evidence="2 3" key="1">
    <citation type="submission" date="2016-02" db="EMBL/GenBank/DDBJ databases">
        <title>Genome analysis of coral dinoflagellate symbionts highlights evolutionary adaptations to a symbiotic lifestyle.</title>
        <authorList>
            <person name="Aranda M."/>
            <person name="Li Y."/>
            <person name="Liew Y.J."/>
            <person name="Baumgarten S."/>
            <person name="Simakov O."/>
            <person name="Wilson M."/>
            <person name="Piel J."/>
            <person name="Ashoor H."/>
            <person name="Bougouffa S."/>
            <person name="Bajic V.B."/>
            <person name="Ryu T."/>
            <person name="Ravasi T."/>
            <person name="Bayer T."/>
            <person name="Micklem G."/>
            <person name="Kim H."/>
            <person name="Bhak J."/>
            <person name="Lajeunesse T.C."/>
            <person name="Voolstra C.R."/>
        </authorList>
    </citation>
    <scope>NUCLEOTIDE SEQUENCE [LARGE SCALE GENOMIC DNA]</scope>
    <source>
        <strain evidence="2 3">CCMP2467</strain>
    </source>
</reference>
<evidence type="ECO:0000256" key="1">
    <source>
        <dbReference type="SAM" id="MobiDB-lite"/>
    </source>
</evidence>
<keyword evidence="2" id="KW-0251">Elongation factor</keyword>
<proteinExistence type="predicted"/>